<evidence type="ECO:0000313" key="13">
    <source>
        <dbReference type="Proteomes" id="UP000019678"/>
    </source>
</evidence>
<feature type="transmembrane region" description="Helical" evidence="9">
    <location>
        <begin position="179"/>
        <end position="203"/>
    </location>
</feature>
<dbReference type="CDD" id="cd07571">
    <property type="entry name" value="ALP_N-acyl_transferase"/>
    <property type="match status" value="1"/>
</dbReference>
<comment type="subcellular location">
    <subcellularLocation>
        <location evidence="1 9">Cell membrane</location>
        <topology evidence="1 9">Multi-pass membrane protein</topology>
    </subcellularLocation>
</comment>
<dbReference type="Pfam" id="PF20154">
    <property type="entry name" value="LNT_N"/>
    <property type="match status" value="1"/>
</dbReference>
<comment type="catalytic activity">
    <reaction evidence="9">
        <text>N-terminal S-1,2-diacyl-sn-glyceryl-L-cysteinyl-[lipoprotein] + a glycerophospholipid = N-acyl-S-1,2-diacyl-sn-glyceryl-L-cysteinyl-[lipoprotein] + a 2-acyl-sn-glycero-3-phospholipid + H(+)</text>
        <dbReference type="Rhea" id="RHEA:48228"/>
        <dbReference type="Rhea" id="RHEA-COMP:14681"/>
        <dbReference type="Rhea" id="RHEA-COMP:14684"/>
        <dbReference type="ChEBI" id="CHEBI:15378"/>
        <dbReference type="ChEBI" id="CHEBI:136912"/>
        <dbReference type="ChEBI" id="CHEBI:140656"/>
        <dbReference type="ChEBI" id="CHEBI:140657"/>
        <dbReference type="ChEBI" id="CHEBI:140660"/>
        <dbReference type="EC" id="2.3.1.269"/>
    </reaction>
</comment>
<keyword evidence="5 9" id="KW-0812">Transmembrane</keyword>
<dbReference type="PANTHER" id="PTHR38686">
    <property type="entry name" value="APOLIPOPROTEIN N-ACYLTRANSFERASE"/>
    <property type="match status" value="1"/>
</dbReference>
<keyword evidence="13" id="KW-1185">Reference proteome</keyword>
<evidence type="ECO:0000256" key="3">
    <source>
        <dbReference type="ARBA" id="ARBA00022475"/>
    </source>
</evidence>
<organism evidence="12 13">
    <name type="scientific">Chondromyces apiculatus DSM 436</name>
    <dbReference type="NCBI Taxonomy" id="1192034"/>
    <lineage>
        <taxon>Bacteria</taxon>
        <taxon>Pseudomonadati</taxon>
        <taxon>Myxococcota</taxon>
        <taxon>Polyangia</taxon>
        <taxon>Polyangiales</taxon>
        <taxon>Polyangiaceae</taxon>
        <taxon>Chondromyces</taxon>
    </lineage>
</organism>
<feature type="transmembrane region" description="Helical" evidence="9">
    <location>
        <begin position="95"/>
        <end position="116"/>
    </location>
</feature>
<feature type="transmembrane region" description="Helical" evidence="9">
    <location>
        <begin position="21"/>
        <end position="37"/>
    </location>
</feature>
<keyword evidence="3 9" id="KW-1003">Cell membrane</keyword>
<name>A0A017T1H8_9BACT</name>
<feature type="transmembrane region" description="Helical" evidence="9">
    <location>
        <begin position="528"/>
        <end position="550"/>
    </location>
</feature>
<dbReference type="UniPathway" id="UPA00666"/>
<proteinExistence type="inferred from homology"/>
<dbReference type="HAMAP" id="MF_01148">
    <property type="entry name" value="Lnt"/>
    <property type="match status" value="1"/>
</dbReference>
<protein>
    <recommendedName>
        <fullName evidence="9">Apolipoprotein N-acyltransferase</fullName>
        <shortName evidence="9">ALP N-acyltransferase</shortName>
        <ecNumber evidence="9">2.3.1.269</ecNumber>
    </recommendedName>
</protein>
<evidence type="ECO:0000256" key="1">
    <source>
        <dbReference type="ARBA" id="ARBA00004651"/>
    </source>
</evidence>
<keyword evidence="7 9" id="KW-0472">Membrane</keyword>
<dbReference type="EC" id="2.3.1.269" evidence="9"/>
<evidence type="ECO:0000256" key="10">
    <source>
        <dbReference type="SAM" id="MobiDB-lite"/>
    </source>
</evidence>
<evidence type="ECO:0000256" key="6">
    <source>
        <dbReference type="ARBA" id="ARBA00022989"/>
    </source>
</evidence>
<keyword evidence="8 9" id="KW-0012">Acyltransferase</keyword>
<comment type="similarity">
    <text evidence="2 9">Belongs to the CN hydrolase family. Apolipoprotein N-acyltransferase subfamily.</text>
</comment>
<feature type="region of interest" description="Disordered" evidence="10">
    <location>
        <begin position="556"/>
        <end position="597"/>
    </location>
</feature>
<dbReference type="PANTHER" id="PTHR38686:SF1">
    <property type="entry name" value="APOLIPOPROTEIN N-ACYLTRANSFERASE"/>
    <property type="match status" value="1"/>
</dbReference>
<dbReference type="InterPro" id="IPR045378">
    <property type="entry name" value="LNT_N"/>
</dbReference>
<dbReference type="PROSITE" id="PS50263">
    <property type="entry name" value="CN_HYDROLASE"/>
    <property type="match status" value="1"/>
</dbReference>
<keyword evidence="6 9" id="KW-1133">Transmembrane helix</keyword>
<accession>A0A017T1H8</accession>
<evidence type="ECO:0000259" key="11">
    <source>
        <dbReference type="PROSITE" id="PS50263"/>
    </source>
</evidence>
<gene>
    <name evidence="9" type="primary">lnt</name>
    <name evidence="12" type="ORF">CAP_6595</name>
</gene>
<feature type="transmembrane region" description="Helical" evidence="9">
    <location>
        <begin position="137"/>
        <end position="159"/>
    </location>
</feature>
<feature type="domain" description="CN hydrolase" evidence="11">
    <location>
        <begin position="258"/>
        <end position="521"/>
    </location>
</feature>
<sequence>MTWVVERVERWMPRHLARGRWTGFVAGAVLTAGFLAVCGRMEAPWFVLLFVALVPWVWALDRAASAAEAVGAGVLLSVAFAGAVFPWFPTTVERYAGAGAGTGVVWLLFLVAAPVLEPQFVTFALTRHLARRQGAGLLARGAPLLVYVGTELLLPKLFFDTLGLALYPSSFLRQGADLAGVHGLTLLVLAVNDLVVAALQRTVRDGAREPRARPGEEAVAREPAWRPLAWAAGLVGVALGYGAVRVAQLGGPGEGRGLVVAAVQANITNYDRLRAEKGAYDTVRTILDAHLAMSAEIRARSKPDLIVWPETVYPTTFGHPRSEAGAAFDGEIRALVAETGVPLVFGAYDTDGEREFNAAFFLGAASGGKAPGASYRKRMLFPLTEWVPAEIDSDWLRREMPWAGRWARGPGPRVIDLPLGRGDVLSVVPLICYDVLFPGFVAEAARGGADLIVTISNDSWFPDVRAPRLHLISAAFRSVETRLPQVRATNSGISAMISPTGEMVATAGWEQRETLTATLAGAGRPVTLAMVLGPWLGPAALVGGLALLLASRHRARRAPAPQAQTTPQAQAEAPTRPPPEAAQRKRKKRTKPGTTTK</sequence>
<dbReference type="AlphaFoldDB" id="A0A017T1H8"/>
<dbReference type="SUPFAM" id="SSF56317">
    <property type="entry name" value="Carbon-nitrogen hydrolase"/>
    <property type="match status" value="1"/>
</dbReference>
<dbReference type="Gene3D" id="3.60.110.10">
    <property type="entry name" value="Carbon-nitrogen hydrolase"/>
    <property type="match status" value="1"/>
</dbReference>
<reference evidence="12 13" key="1">
    <citation type="submission" date="2013-05" db="EMBL/GenBank/DDBJ databases">
        <title>Genome assembly of Chondromyces apiculatus DSM 436.</title>
        <authorList>
            <person name="Sharma G."/>
            <person name="Khatri I."/>
            <person name="Kaur C."/>
            <person name="Mayilraj S."/>
            <person name="Subramanian S."/>
        </authorList>
    </citation>
    <scope>NUCLEOTIDE SEQUENCE [LARGE SCALE GENOMIC DNA]</scope>
    <source>
        <strain evidence="12 13">DSM 436</strain>
    </source>
</reference>
<evidence type="ECO:0000256" key="9">
    <source>
        <dbReference type="HAMAP-Rule" id="MF_01148"/>
    </source>
</evidence>
<evidence type="ECO:0000256" key="8">
    <source>
        <dbReference type="ARBA" id="ARBA00023315"/>
    </source>
</evidence>
<dbReference type="NCBIfam" id="TIGR00546">
    <property type="entry name" value="lnt"/>
    <property type="match status" value="1"/>
</dbReference>
<dbReference type="GO" id="GO:0016410">
    <property type="term" value="F:N-acyltransferase activity"/>
    <property type="evidence" value="ECO:0007669"/>
    <property type="project" value="UniProtKB-UniRule"/>
</dbReference>
<evidence type="ECO:0000313" key="12">
    <source>
        <dbReference type="EMBL" id="EYF02705.1"/>
    </source>
</evidence>
<comment type="function">
    <text evidence="9">Catalyzes the phospholipid dependent N-acylation of the N-terminal cysteine of apolipoprotein, the last step in lipoprotein maturation.</text>
</comment>
<dbReference type="InterPro" id="IPR004563">
    <property type="entry name" value="Apolipo_AcylTrfase"/>
</dbReference>
<comment type="caution">
    <text evidence="12">The sequence shown here is derived from an EMBL/GenBank/DDBJ whole genome shotgun (WGS) entry which is preliminary data.</text>
</comment>
<dbReference type="RefSeq" id="WP_063748777.1">
    <property type="nucleotide sequence ID" value="NZ_ASRX01000056.1"/>
</dbReference>
<dbReference type="OrthoDB" id="9804277at2"/>
<feature type="transmembrane region" description="Helical" evidence="9">
    <location>
        <begin position="43"/>
        <end position="60"/>
    </location>
</feature>
<evidence type="ECO:0000256" key="5">
    <source>
        <dbReference type="ARBA" id="ARBA00022692"/>
    </source>
</evidence>
<dbReference type="EMBL" id="ASRX01000056">
    <property type="protein sequence ID" value="EYF02705.1"/>
    <property type="molecule type" value="Genomic_DNA"/>
</dbReference>
<keyword evidence="12" id="KW-0449">Lipoprotein</keyword>
<dbReference type="InterPro" id="IPR036526">
    <property type="entry name" value="C-N_Hydrolase_sf"/>
</dbReference>
<dbReference type="GO" id="GO:0042158">
    <property type="term" value="P:lipoprotein biosynthetic process"/>
    <property type="evidence" value="ECO:0007669"/>
    <property type="project" value="UniProtKB-UniRule"/>
</dbReference>
<dbReference type="STRING" id="1192034.CAP_6595"/>
<dbReference type="GO" id="GO:0005886">
    <property type="term" value="C:plasma membrane"/>
    <property type="evidence" value="ECO:0007669"/>
    <property type="project" value="UniProtKB-SubCell"/>
</dbReference>
<feature type="compositionally biased region" description="Low complexity" evidence="10">
    <location>
        <begin position="558"/>
        <end position="574"/>
    </location>
</feature>
<dbReference type="Proteomes" id="UP000019678">
    <property type="component" value="Unassembled WGS sequence"/>
</dbReference>
<dbReference type="InterPro" id="IPR003010">
    <property type="entry name" value="C-N_Hydrolase"/>
</dbReference>
<dbReference type="Pfam" id="PF00795">
    <property type="entry name" value="CN_hydrolase"/>
    <property type="match status" value="1"/>
</dbReference>
<feature type="transmembrane region" description="Helical" evidence="9">
    <location>
        <begin position="224"/>
        <end position="244"/>
    </location>
</feature>
<feature type="transmembrane region" description="Helical" evidence="9">
    <location>
        <begin position="69"/>
        <end position="89"/>
    </location>
</feature>
<evidence type="ECO:0000256" key="4">
    <source>
        <dbReference type="ARBA" id="ARBA00022679"/>
    </source>
</evidence>
<evidence type="ECO:0000256" key="2">
    <source>
        <dbReference type="ARBA" id="ARBA00010065"/>
    </source>
</evidence>
<dbReference type="eggNOG" id="COG0815">
    <property type="taxonomic scope" value="Bacteria"/>
</dbReference>
<comment type="pathway">
    <text evidence="9">Protein modification; lipoprotein biosynthesis (N-acyl transfer).</text>
</comment>
<evidence type="ECO:0000256" key="7">
    <source>
        <dbReference type="ARBA" id="ARBA00023136"/>
    </source>
</evidence>
<keyword evidence="4 9" id="KW-0808">Transferase</keyword>